<organism evidence="2 3">
    <name type="scientific">Monilinia vaccinii-corymbosi</name>
    <dbReference type="NCBI Taxonomy" id="61207"/>
    <lineage>
        <taxon>Eukaryota</taxon>
        <taxon>Fungi</taxon>
        <taxon>Dikarya</taxon>
        <taxon>Ascomycota</taxon>
        <taxon>Pezizomycotina</taxon>
        <taxon>Leotiomycetes</taxon>
        <taxon>Helotiales</taxon>
        <taxon>Sclerotiniaceae</taxon>
        <taxon>Monilinia</taxon>
    </lineage>
</organism>
<dbReference type="PANTHER" id="PTHR11566">
    <property type="entry name" value="DYNAMIN"/>
    <property type="match status" value="1"/>
</dbReference>
<dbReference type="GO" id="GO:0016559">
    <property type="term" value="P:peroxisome fission"/>
    <property type="evidence" value="ECO:0007669"/>
    <property type="project" value="TreeGrafter"/>
</dbReference>
<dbReference type="Pfam" id="PF00350">
    <property type="entry name" value="Dynamin_N"/>
    <property type="match status" value="1"/>
</dbReference>
<evidence type="ECO:0000313" key="2">
    <source>
        <dbReference type="EMBL" id="QSZ34230.1"/>
    </source>
</evidence>
<dbReference type="Gene3D" id="3.40.50.300">
    <property type="entry name" value="P-loop containing nucleotide triphosphate hydrolases"/>
    <property type="match status" value="1"/>
</dbReference>
<keyword evidence="3" id="KW-1185">Reference proteome</keyword>
<evidence type="ECO:0000259" key="1">
    <source>
        <dbReference type="PROSITE" id="PS51718"/>
    </source>
</evidence>
<dbReference type="GO" id="GO:0016020">
    <property type="term" value="C:membrane"/>
    <property type="evidence" value="ECO:0007669"/>
    <property type="project" value="TreeGrafter"/>
</dbReference>
<gene>
    <name evidence="2" type="ORF">DSL72_005820</name>
</gene>
<evidence type="ECO:0000313" key="3">
    <source>
        <dbReference type="Proteomes" id="UP000672032"/>
    </source>
</evidence>
<feature type="domain" description="Dynamin-type G" evidence="1">
    <location>
        <begin position="37"/>
        <end position="262"/>
    </location>
</feature>
<dbReference type="OrthoDB" id="415706at2759"/>
<name>A0A8A3PGP2_9HELO</name>
<dbReference type="GO" id="GO:0008017">
    <property type="term" value="F:microtubule binding"/>
    <property type="evidence" value="ECO:0007669"/>
    <property type="project" value="TreeGrafter"/>
</dbReference>
<dbReference type="InterPro" id="IPR022812">
    <property type="entry name" value="Dynamin"/>
</dbReference>
<dbReference type="GO" id="GO:0005525">
    <property type="term" value="F:GTP binding"/>
    <property type="evidence" value="ECO:0007669"/>
    <property type="project" value="InterPro"/>
</dbReference>
<proteinExistence type="predicted"/>
<dbReference type="GO" id="GO:0048312">
    <property type="term" value="P:intracellular distribution of mitochondria"/>
    <property type="evidence" value="ECO:0007669"/>
    <property type="project" value="TreeGrafter"/>
</dbReference>
<reference evidence="2" key="1">
    <citation type="submission" date="2020-10" db="EMBL/GenBank/DDBJ databases">
        <title>Genome Sequence of Monilinia vaccinii-corymbosi Sheds Light on Mummy Berry Disease Infection of Blueberry and Mating Type.</title>
        <authorList>
            <person name="Yow A.G."/>
            <person name="Zhang Y."/>
            <person name="Bansal K."/>
            <person name="Eacker S.M."/>
            <person name="Sullivan S."/>
            <person name="Liachko I."/>
            <person name="Cubeta M.A."/>
            <person name="Rollins J.A."/>
            <person name="Ashrafi H."/>
        </authorList>
    </citation>
    <scope>NUCLEOTIDE SEQUENCE</scope>
    <source>
        <strain evidence="2">RL-1</strain>
    </source>
</reference>
<dbReference type="SUPFAM" id="SSF52540">
    <property type="entry name" value="P-loop containing nucleoside triphosphate hydrolases"/>
    <property type="match status" value="1"/>
</dbReference>
<dbReference type="GO" id="GO:0006897">
    <property type="term" value="P:endocytosis"/>
    <property type="evidence" value="ECO:0007669"/>
    <property type="project" value="TreeGrafter"/>
</dbReference>
<dbReference type="PRINTS" id="PR00195">
    <property type="entry name" value="DYNAMIN"/>
</dbReference>
<dbReference type="GO" id="GO:0005739">
    <property type="term" value="C:mitochondrion"/>
    <property type="evidence" value="ECO:0007669"/>
    <property type="project" value="TreeGrafter"/>
</dbReference>
<dbReference type="InterPro" id="IPR001401">
    <property type="entry name" value="Dynamin_GTPase"/>
</dbReference>
<dbReference type="SMART" id="SM00053">
    <property type="entry name" value="DYNc"/>
    <property type="match status" value="1"/>
</dbReference>
<dbReference type="InterPro" id="IPR030381">
    <property type="entry name" value="G_DYNAMIN_dom"/>
</dbReference>
<dbReference type="GO" id="GO:0005874">
    <property type="term" value="C:microtubule"/>
    <property type="evidence" value="ECO:0007669"/>
    <property type="project" value="TreeGrafter"/>
</dbReference>
<dbReference type="Proteomes" id="UP000672032">
    <property type="component" value="Chromosome 4"/>
</dbReference>
<dbReference type="InterPro" id="IPR027417">
    <property type="entry name" value="P-loop_NTPase"/>
</dbReference>
<dbReference type="EMBL" id="CP063408">
    <property type="protein sequence ID" value="QSZ34230.1"/>
    <property type="molecule type" value="Genomic_DNA"/>
</dbReference>
<dbReference type="PANTHER" id="PTHR11566:SF21">
    <property type="entry name" value="DYNAMIN RELATED PROTEIN 1, ISOFORM A"/>
    <property type="match status" value="1"/>
</dbReference>
<dbReference type="InterPro" id="IPR045063">
    <property type="entry name" value="Dynamin_N"/>
</dbReference>
<sequence length="262" mass="28460">MAETPFQTQALQGLSSQKQLELLNAVDELRSQGISQYISLPQIIVCGDQSSGKSLVLEAISGIAFPVQSSLCTWFPTELILRKKPIPSVRVSIVNHHESGSSQAVPFNAFHRELTDFNDLPRLIEAAKSTMGIRDNGKTFSKDILRIEVSGPNRPHITIVDLPGLIHSATNQQSAHDVELVHELVKSYMDSPRSIILAVVSAKNDVANQIVLKLAHAADKNGDRTLGVITSLILWCLALPARDSGSSRQKTKLLSSATAGIR</sequence>
<dbReference type="GO" id="GO:0000266">
    <property type="term" value="P:mitochondrial fission"/>
    <property type="evidence" value="ECO:0007669"/>
    <property type="project" value="TreeGrafter"/>
</dbReference>
<protein>
    <recommendedName>
        <fullName evidence="1">Dynamin-type G domain-containing protein</fullName>
    </recommendedName>
</protein>
<dbReference type="AlphaFoldDB" id="A0A8A3PGP2"/>
<dbReference type="GO" id="GO:0003924">
    <property type="term" value="F:GTPase activity"/>
    <property type="evidence" value="ECO:0007669"/>
    <property type="project" value="InterPro"/>
</dbReference>
<dbReference type="PROSITE" id="PS51718">
    <property type="entry name" value="G_DYNAMIN_2"/>
    <property type="match status" value="1"/>
</dbReference>
<accession>A0A8A3PGP2</accession>
<dbReference type="CDD" id="cd08771">
    <property type="entry name" value="DLP_1"/>
    <property type="match status" value="1"/>
</dbReference>